<evidence type="ECO:0000256" key="2">
    <source>
        <dbReference type="ARBA" id="ARBA00023015"/>
    </source>
</evidence>
<evidence type="ECO:0000313" key="8">
    <source>
        <dbReference type="EMBL" id="PUZ46643.1"/>
    </source>
</evidence>
<reference evidence="8 9" key="1">
    <citation type="submission" date="2018-04" db="EMBL/GenBank/DDBJ databases">
        <title>WGS assembly of Panicum hallii var. hallii HAL2.</title>
        <authorList>
            <person name="Lovell J."/>
            <person name="Jenkins J."/>
            <person name="Lowry D."/>
            <person name="Mamidi S."/>
            <person name="Sreedasyam A."/>
            <person name="Weng X."/>
            <person name="Barry K."/>
            <person name="Bonette J."/>
            <person name="Campitelli B."/>
            <person name="Daum C."/>
            <person name="Gordon S."/>
            <person name="Gould B."/>
            <person name="Lipzen A."/>
            <person name="MacQueen A."/>
            <person name="Palacio-Mejia J."/>
            <person name="Plott C."/>
            <person name="Shakirov E."/>
            <person name="Shu S."/>
            <person name="Yoshinaga Y."/>
            <person name="Zane M."/>
            <person name="Rokhsar D."/>
            <person name="Grimwood J."/>
            <person name="Schmutz J."/>
            <person name="Juenger T."/>
        </authorList>
    </citation>
    <scope>NUCLEOTIDE SEQUENCE [LARGE SCALE GENOMIC DNA]</scope>
    <source>
        <strain evidence="9">cv. HAL2</strain>
    </source>
</reference>
<comment type="subcellular location">
    <subcellularLocation>
        <location evidence="1">Nucleus</location>
    </subcellularLocation>
</comment>
<dbReference type="InterPro" id="IPR050655">
    <property type="entry name" value="Plant_B3_domain"/>
</dbReference>
<dbReference type="STRING" id="1504633.A0A2T7CTS5"/>
<dbReference type="PANTHER" id="PTHR31920">
    <property type="entry name" value="B3 DOMAIN-CONTAINING"/>
    <property type="match status" value="1"/>
</dbReference>
<organism evidence="8 9">
    <name type="scientific">Panicum hallii var. hallii</name>
    <dbReference type="NCBI Taxonomy" id="1504633"/>
    <lineage>
        <taxon>Eukaryota</taxon>
        <taxon>Viridiplantae</taxon>
        <taxon>Streptophyta</taxon>
        <taxon>Embryophyta</taxon>
        <taxon>Tracheophyta</taxon>
        <taxon>Spermatophyta</taxon>
        <taxon>Magnoliopsida</taxon>
        <taxon>Liliopsida</taxon>
        <taxon>Poales</taxon>
        <taxon>Poaceae</taxon>
        <taxon>PACMAD clade</taxon>
        <taxon>Panicoideae</taxon>
        <taxon>Panicodae</taxon>
        <taxon>Paniceae</taxon>
        <taxon>Panicinae</taxon>
        <taxon>Panicum</taxon>
        <taxon>Panicum sect. Panicum</taxon>
    </lineage>
</organism>
<feature type="region of interest" description="Disordered" evidence="6">
    <location>
        <begin position="109"/>
        <end position="160"/>
    </location>
</feature>
<sequence length="160" mass="18076">MEKMLIPAKFVQQYIAKELLDNRMAIILGPIGKVYNIKLEVGHSGVFFAGGWSQFLRVHDITEANSLLLRYEGNMVFTVKVFEPDGYEREAKHKKNRVLQISTLPHIQEQKEAPSASVQKQLKNNLPTVIGEKKPQDSKTSLDLASLKRPQSMRSGHHPG</sequence>
<evidence type="ECO:0000256" key="6">
    <source>
        <dbReference type="SAM" id="MobiDB-lite"/>
    </source>
</evidence>
<dbReference type="SMART" id="SM01019">
    <property type="entry name" value="B3"/>
    <property type="match status" value="1"/>
</dbReference>
<dbReference type="GO" id="GO:0005634">
    <property type="term" value="C:nucleus"/>
    <property type="evidence" value="ECO:0007669"/>
    <property type="project" value="UniProtKB-SubCell"/>
</dbReference>
<feature type="domain" description="TF-B3" evidence="7">
    <location>
        <begin position="1"/>
        <end position="85"/>
    </location>
</feature>
<dbReference type="InterPro" id="IPR015300">
    <property type="entry name" value="DNA-bd_pseudobarrel_sf"/>
</dbReference>
<dbReference type="PANTHER" id="PTHR31920:SF132">
    <property type="entry name" value="TF-B3 DOMAIN-CONTAINING PROTEIN"/>
    <property type="match status" value="1"/>
</dbReference>
<protein>
    <recommendedName>
        <fullName evidence="7">TF-B3 domain-containing protein</fullName>
    </recommendedName>
</protein>
<feature type="compositionally biased region" description="Polar residues" evidence="6">
    <location>
        <begin position="116"/>
        <end position="127"/>
    </location>
</feature>
<dbReference type="AlphaFoldDB" id="A0A2T7CTS5"/>
<proteinExistence type="predicted"/>
<dbReference type="InterPro" id="IPR003340">
    <property type="entry name" value="B3_DNA-bd"/>
</dbReference>
<evidence type="ECO:0000259" key="7">
    <source>
        <dbReference type="PROSITE" id="PS50863"/>
    </source>
</evidence>
<dbReference type="SUPFAM" id="SSF101936">
    <property type="entry name" value="DNA-binding pseudobarrel domain"/>
    <property type="match status" value="1"/>
</dbReference>
<keyword evidence="2" id="KW-0805">Transcription regulation</keyword>
<dbReference type="GO" id="GO:0003677">
    <property type="term" value="F:DNA binding"/>
    <property type="evidence" value="ECO:0007669"/>
    <property type="project" value="UniProtKB-KW"/>
</dbReference>
<evidence type="ECO:0000256" key="4">
    <source>
        <dbReference type="ARBA" id="ARBA00023163"/>
    </source>
</evidence>
<keyword evidence="5" id="KW-0539">Nucleus</keyword>
<evidence type="ECO:0000256" key="5">
    <source>
        <dbReference type="ARBA" id="ARBA00023242"/>
    </source>
</evidence>
<accession>A0A2T7CTS5</accession>
<keyword evidence="4" id="KW-0804">Transcription</keyword>
<dbReference type="Gramene" id="PUZ46643">
    <property type="protein sequence ID" value="PUZ46643"/>
    <property type="gene ID" value="GQ55_7G097800"/>
</dbReference>
<dbReference type="Pfam" id="PF02362">
    <property type="entry name" value="B3"/>
    <property type="match status" value="1"/>
</dbReference>
<dbReference type="PROSITE" id="PS50863">
    <property type="entry name" value="B3"/>
    <property type="match status" value="1"/>
</dbReference>
<evidence type="ECO:0000313" key="9">
    <source>
        <dbReference type="Proteomes" id="UP000244336"/>
    </source>
</evidence>
<dbReference type="Gene3D" id="2.40.330.10">
    <property type="entry name" value="DNA-binding pseudobarrel domain"/>
    <property type="match status" value="1"/>
</dbReference>
<dbReference type="EMBL" id="CM009755">
    <property type="protein sequence ID" value="PUZ46643.1"/>
    <property type="molecule type" value="Genomic_DNA"/>
</dbReference>
<name>A0A2T7CTS5_9POAL</name>
<dbReference type="OrthoDB" id="696439at2759"/>
<keyword evidence="3" id="KW-0238">DNA-binding</keyword>
<evidence type="ECO:0000256" key="3">
    <source>
        <dbReference type="ARBA" id="ARBA00023125"/>
    </source>
</evidence>
<evidence type="ECO:0000256" key="1">
    <source>
        <dbReference type="ARBA" id="ARBA00004123"/>
    </source>
</evidence>
<gene>
    <name evidence="8" type="ORF">GQ55_7G097800</name>
</gene>
<dbReference type="Proteomes" id="UP000244336">
    <property type="component" value="Chromosome 7"/>
</dbReference>
<keyword evidence="9" id="KW-1185">Reference proteome</keyword>